<evidence type="ECO:0000313" key="3">
    <source>
        <dbReference type="EMBL" id="MCB5228238.1"/>
    </source>
</evidence>
<comment type="caution">
    <text evidence="3">The sequence shown here is derived from an EMBL/GenBank/DDBJ whole genome shotgun (WGS) entry which is preliminary data.</text>
</comment>
<keyword evidence="3" id="KW-0540">Nuclease</keyword>
<gene>
    <name evidence="3" type="ORF">JAO78_015615</name>
</gene>
<sequence length="395" mass="44174">MQTKLIHVFIMAMFTMLPSSLLAQQTLKVATFNVSMEADNYLKKGEKGSPQVLMDVLASKNHPQVQNIAAIIQRVRPDILLLNEFDYIADPEQGVQAFINNYLQQAQAGSKAIDYPYFYYHTVNTGQPSPYDLDNNGKATGVGNDAWGFGFYPGQYGMVLLSKYPIVAEQVRTFQHFKWKDMPQHLPTLKADGMPWYSKEAWQEFPLSSKSHWDVPVSVSGKTVHLLISHPTPPVFDGPENRNGKRNHDEIRFWTDYLTAETSDYIYDDQGQRGGIAQQQPFVILGDLNASAQGEGDALLTGIAGLTSHPSVNNSVVPQSVGGLEHSPDREFAASHTASWRMRADYVLPSKQGFNIKDAGVFWPAKDTADYYLIGTREASSDHRLVWLELELTAN</sequence>
<dbReference type="RefSeq" id="WP_226752302.1">
    <property type="nucleotide sequence ID" value="NZ_JAEINI020000017.1"/>
</dbReference>
<keyword evidence="4" id="KW-1185">Reference proteome</keyword>
<proteinExistence type="predicted"/>
<dbReference type="InterPro" id="IPR036691">
    <property type="entry name" value="Endo/exonu/phosph_ase_sf"/>
</dbReference>
<dbReference type="GO" id="GO:0004519">
    <property type="term" value="F:endonuclease activity"/>
    <property type="evidence" value="ECO:0007669"/>
    <property type="project" value="UniProtKB-KW"/>
</dbReference>
<feature type="domain" description="Endonuclease/exonuclease/phosphatase" evidence="2">
    <location>
        <begin position="30"/>
        <end position="383"/>
    </location>
</feature>
<accession>A0ABS8C7Y1</accession>
<feature type="signal peptide" evidence="1">
    <location>
        <begin position="1"/>
        <end position="23"/>
    </location>
</feature>
<organism evidence="3 4">
    <name type="scientific">Alishewanella maricola</name>
    <dbReference type="NCBI Taxonomy" id="2795740"/>
    <lineage>
        <taxon>Bacteria</taxon>
        <taxon>Pseudomonadati</taxon>
        <taxon>Pseudomonadota</taxon>
        <taxon>Gammaproteobacteria</taxon>
        <taxon>Alteromonadales</taxon>
        <taxon>Alteromonadaceae</taxon>
        <taxon>Alishewanella</taxon>
    </lineage>
</organism>
<evidence type="ECO:0000259" key="2">
    <source>
        <dbReference type="Pfam" id="PF03372"/>
    </source>
</evidence>
<dbReference type="EMBL" id="JAEINI020000017">
    <property type="protein sequence ID" value="MCB5228238.1"/>
    <property type="molecule type" value="Genomic_DNA"/>
</dbReference>
<dbReference type="Gene3D" id="3.60.10.10">
    <property type="entry name" value="Endonuclease/exonuclease/phosphatase"/>
    <property type="match status" value="1"/>
</dbReference>
<dbReference type="InterPro" id="IPR005135">
    <property type="entry name" value="Endo/exonuclease/phosphatase"/>
</dbReference>
<keyword evidence="3" id="KW-0378">Hydrolase</keyword>
<evidence type="ECO:0000313" key="4">
    <source>
        <dbReference type="Proteomes" id="UP000633814"/>
    </source>
</evidence>
<reference evidence="3 4" key="1">
    <citation type="submission" date="2021-10" db="EMBL/GenBank/DDBJ databases">
        <title>Alishewanella koreense sp. nov. isolated from seawater of southwestern coast in South Korea and the proposal for the reclassification of Rheinheimera perlucida and Rheinheimera tuosuensis as Arsukibacterium perlucida and Arsukibacterium tuosuensis.</title>
        <authorList>
            <person name="Kim K.H."/>
            <person name="Ruan W."/>
            <person name="Kim K.R."/>
            <person name="Baek J.H."/>
            <person name="Jeon C.O."/>
        </authorList>
    </citation>
    <scope>NUCLEOTIDE SEQUENCE [LARGE SCALE GENOMIC DNA]</scope>
    <source>
        <strain evidence="3 4">16-MA</strain>
    </source>
</reference>
<evidence type="ECO:0000256" key="1">
    <source>
        <dbReference type="SAM" id="SignalP"/>
    </source>
</evidence>
<dbReference type="SUPFAM" id="SSF56219">
    <property type="entry name" value="DNase I-like"/>
    <property type="match status" value="1"/>
</dbReference>
<dbReference type="Proteomes" id="UP000633814">
    <property type="component" value="Unassembled WGS sequence"/>
</dbReference>
<keyword evidence="1" id="KW-0732">Signal</keyword>
<dbReference type="Pfam" id="PF03372">
    <property type="entry name" value="Exo_endo_phos"/>
    <property type="match status" value="1"/>
</dbReference>
<name>A0ABS8C7Y1_9ALTE</name>
<feature type="chain" id="PRO_5045915063" evidence="1">
    <location>
        <begin position="24"/>
        <end position="395"/>
    </location>
</feature>
<protein>
    <submittedName>
        <fullName evidence="3">Endonuclease/exonuclease/phosphatase family protein</fullName>
    </submittedName>
</protein>
<keyword evidence="3" id="KW-0255">Endonuclease</keyword>